<sequence length="61" mass="7009">MIINDRDSNCWKRDQFNTLPVDRKERCATKVVDALATGGFFHNTNHVPLLPQKPPNLTAFR</sequence>
<evidence type="ECO:0000313" key="2">
    <source>
        <dbReference type="Proteomes" id="UP000217979"/>
    </source>
</evidence>
<reference evidence="1 2" key="1">
    <citation type="submission" date="2017-09" db="EMBL/GenBank/DDBJ databases">
        <title>FDA dAtabase for Regulatory Grade micrObial Sequences (FDA-ARGOS): Supporting development and validation of Infectious Disease Dx tests.</title>
        <authorList>
            <person name="Minogue T."/>
            <person name="Wolcott M."/>
            <person name="Wasieloski L."/>
            <person name="Aguilar W."/>
            <person name="Moore D."/>
            <person name="Tallon L."/>
            <person name="Sadzewicz L."/>
            <person name="Ott S."/>
            <person name="Zhao X."/>
            <person name="Nagaraj S."/>
            <person name="Vavikolanu K."/>
            <person name="Aluvathingal J."/>
            <person name="Nadendla S."/>
            <person name="Sichtig H."/>
        </authorList>
    </citation>
    <scope>NUCLEOTIDE SEQUENCE [LARGE SCALE GENOMIC DNA]</scope>
    <source>
        <strain evidence="1 2">FDAARGOS_392</strain>
    </source>
</reference>
<dbReference type="EMBL" id="CP023525">
    <property type="protein sequence ID" value="ATF94790.1"/>
    <property type="molecule type" value="Genomic_DNA"/>
</dbReference>
<protein>
    <submittedName>
        <fullName evidence="1">Uncharacterized protein</fullName>
    </submittedName>
</protein>
<organism evidence="1 2">
    <name type="scientific">Cedecea neteri</name>
    <dbReference type="NCBI Taxonomy" id="158822"/>
    <lineage>
        <taxon>Bacteria</taxon>
        <taxon>Pseudomonadati</taxon>
        <taxon>Pseudomonadota</taxon>
        <taxon>Gammaproteobacteria</taxon>
        <taxon>Enterobacterales</taxon>
        <taxon>Enterobacteriaceae</taxon>
        <taxon>Cedecea</taxon>
    </lineage>
</organism>
<accession>A0A291E412</accession>
<name>A0A291E412_9ENTR</name>
<gene>
    <name evidence="1" type="ORF">CO704_23245</name>
</gene>
<dbReference type="AlphaFoldDB" id="A0A291E412"/>
<proteinExistence type="predicted"/>
<dbReference type="Proteomes" id="UP000217979">
    <property type="component" value="Chromosome"/>
</dbReference>
<evidence type="ECO:0000313" key="1">
    <source>
        <dbReference type="EMBL" id="ATF94790.1"/>
    </source>
</evidence>